<proteinExistence type="predicted"/>
<dbReference type="Proteomes" id="UP000694388">
    <property type="component" value="Unplaced"/>
</dbReference>
<evidence type="ECO:0000313" key="3">
    <source>
        <dbReference type="Proteomes" id="UP000694388"/>
    </source>
</evidence>
<dbReference type="Pfam" id="PF07647">
    <property type="entry name" value="SAM_2"/>
    <property type="match status" value="1"/>
</dbReference>
<dbReference type="GeneTree" id="ENSGT00390000008161"/>
<feature type="domain" description="SAM" evidence="1">
    <location>
        <begin position="61"/>
        <end position="127"/>
    </location>
</feature>
<dbReference type="Gene3D" id="1.10.150.50">
    <property type="entry name" value="Transcription Factor, Ets-1"/>
    <property type="match status" value="1"/>
</dbReference>
<dbReference type="PANTHER" id="PTHR20843">
    <property type="entry name" value="STERILE ALPHA MOTIF DOMAIN CONTAINING PROTEIN 10"/>
    <property type="match status" value="1"/>
</dbReference>
<dbReference type="Ensembl" id="ENSEBUT00000022911.1">
    <property type="protein sequence ID" value="ENSEBUP00000022335.1"/>
    <property type="gene ID" value="ENSEBUG00000013760.1"/>
</dbReference>
<dbReference type="GO" id="GO:0009898">
    <property type="term" value="C:cytoplasmic side of plasma membrane"/>
    <property type="evidence" value="ECO:0007669"/>
    <property type="project" value="TreeGrafter"/>
</dbReference>
<organism evidence="2 3">
    <name type="scientific">Eptatretus burgeri</name>
    <name type="common">Inshore hagfish</name>
    <dbReference type="NCBI Taxonomy" id="7764"/>
    <lineage>
        <taxon>Eukaryota</taxon>
        <taxon>Metazoa</taxon>
        <taxon>Chordata</taxon>
        <taxon>Craniata</taxon>
        <taxon>Vertebrata</taxon>
        <taxon>Cyclostomata</taxon>
        <taxon>Myxini</taxon>
        <taxon>Myxiniformes</taxon>
        <taxon>Myxinidae</taxon>
        <taxon>Eptatretinae</taxon>
        <taxon>Eptatretus</taxon>
    </lineage>
</organism>
<dbReference type="SMART" id="SM00454">
    <property type="entry name" value="SAM"/>
    <property type="match status" value="1"/>
</dbReference>
<dbReference type="InterPro" id="IPR013761">
    <property type="entry name" value="SAM/pointed_sf"/>
</dbReference>
<dbReference type="InterPro" id="IPR001660">
    <property type="entry name" value="SAM"/>
</dbReference>
<evidence type="ECO:0000313" key="2">
    <source>
        <dbReference type="Ensembl" id="ENSEBUP00000022335.1"/>
    </source>
</evidence>
<protein>
    <submittedName>
        <fullName evidence="2">Sterile alpha motif domain containing 10b</fullName>
    </submittedName>
</protein>
<dbReference type="GO" id="GO:0007169">
    <property type="term" value="P:cell surface receptor protein tyrosine kinase signaling pathway"/>
    <property type="evidence" value="ECO:0007669"/>
    <property type="project" value="TreeGrafter"/>
</dbReference>
<name>A0A8C4QY62_EPTBU</name>
<accession>A0A8C4QY62</accession>
<reference evidence="2" key="2">
    <citation type="submission" date="2025-09" db="UniProtKB">
        <authorList>
            <consortium name="Ensembl"/>
        </authorList>
    </citation>
    <scope>IDENTIFICATION</scope>
</reference>
<dbReference type="AlphaFoldDB" id="A0A8C4QY62"/>
<evidence type="ECO:0000259" key="1">
    <source>
        <dbReference type="PROSITE" id="PS50105"/>
    </source>
</evidence>
<reference evidence="2" key="1">
    <citation type="submission" date="2025-08" db="UniProtKB">
        <authorList>
            <consortium name="Ensembl"/>
        </authorList>
    </citation>
    <scope>IDENTIFICATION</scope>
</reference>
<keyword evidence="3" id="KW-1185">Reference proteome</keyword>
<sequence>MNKTLLILRRCGLNLQTVELSFYQCYSSKVFVPDAPFRQTPSSWSTGAVTPTSPTKPAYLWSVSEVCRWLKRHCPRHYPSLLELFSRHDITGRVLLRLTEATLARMGIGGLAPRQELLAQLLLLRLREDALHLSLLAQGAECVLVLSFGCWDECERNKRRVLVVGTSAERSSRI</sequence>
<dbReference type="PROSITE" id="PS50105">
    <property type="entry name" value="SAM_DOMAIN"/>
    <property type="match status" value="1"/>
</dbReference>
<dbReference type="SUPFAM" id="SSF47769">
    <property type="entry name" value="SAM/Pointed domain"/>
    <property type="match status" value="1"/>
</dbReference>
<dbReference type="PANTHER" id="PTHR20843:SF0">
    <property type="entry name" value="PROTEIN AVEUGLE"/>
    <property type="match status" value="1"/>
</dbReference>
<dbReference type="InterPro" id="IPR052268">
    <property type="entry name" value="SAM_domain-containing_protein"/>
</dbReference>